<reference evidence="2" key="1">
    <citation type="journal article" date="2023" name="Plant J.">
        <title>The genome of the king protea, Protea cynaroides.</title>
        <authorList>
            <person name="Chang J."/>
            <person name="Duong T.A."/>
            <person name="Schoeman C."/>
            <person name="Ma X."/>
            <person name="Roodt D."/>
            <person name="Barker N."/>
            <person name="Li Z."/>
            <person name="Van de Peer Y."/>
            <person name="Mizrachi E."/>
        </authorList>
    </citation>
    <scope>NUCLEOTIDE SEQUENCE</scope>
    <source>
        <tissue evidence="2">Young leaves</tissue>
    </source>
</reference>
<feature type="region of interest" description="Disordered" evidence="1">
    <location>
        <begin position="1"/>
        <end position="41"/>
    </location>
</feature>
<gene>
    <name evidence="2" type="ORF">NE237_009072</name>
</gene>
<proteinExistence type="predicted"/>
<protein>
    <submittedName>
        <fullName evidence="2">Uncharacterized protein</fullName>
    </submittedName>
</protein>
<keyword evidence="3" id="KW-1185">Reference proteome</keyword>
<accession>A0A9Q0KWS7</accession>
<evidence type="ECO:0000256" key="1">
    <source>
        <dbReference type="SAM" id="MobiDB-lite"/>
    </source>
</evidence>
<organism evidence="2 3">
    <name type="scientific">Protea cynaroides</name>
    <dbReference type="NCBI Taxonomy" id="273540"/>
    <lineage>
        <taxon>Eukaryota</taxon>
        <taxon>Viridiplantae</taxon>
        <taxon>Streptophyta</taxon>
        <taxon>Embryophyta</taxon>
        <taxon>Tracheophyta</taxon>
        <taxon>Spermatophyta</taxon>
        <taxon>Magnoliopsida</taxon>
        <taxon>Proteales</taxon>
        <taxon>Proteaceae</taxon>
        <taxon>Protea</taxon>
    </lineage>
</organism>
<feature type="compositionally biased region" description="Basic and acidic residues" evidence="1">
    <location>
        <begin position="1"/>
        <end position="13"/>
    </location>
</feature>
<comment type="caution">
    <text evidence="2">The sequence shown here is derived from an EMBL/GenBank/DDBJ whole genome shotgun (WGS) entry which is preliminary data.</text>
</comment>
<feature type="region of interest" description="Disordered" evidence="1">
    <location>
        <begin position="56"/>
        <end position="85"/>
    </location>
</feature>
<name>A0A9Q0KWS7_9MAGN</name>
<sequence>MKEDNPNPGKDGRSSFGISHDVASASGRESRNDQESQLDRGQMGMGSVIPQEMDMVSDFGQGDNHLGSGLPADDQSKPDGILDQGSPVMAVVSKPIGHSYSCVSNHNLNFATTSNVSVPSRFEILSHLLDDNDSCLNRAPFLKNPTPSHPLQQLSSPPAPLSPLNLSSKIQTIIASTCSPSSPPMGYTNLTAPCLLLACILFTSSDGPHLHLTPPRGSNREGLNEALKEQAAYTTFPTIGSLLPAVPNLLATLLRSLIYDSWIRLHRRGNPSSFFVSWG</sequence>
<dbReference type="Proteomes" id="UP001141806">
    <property type="component" value="Unassembled WGS sequence"/>
</dbReference>
<feature type="compositionally biased region" description="Basic and acidic residues" evidence="1">
    <location>
        <begin position="28"/>
        <end position="38"/>
    </location>
</feature>
<dbReference type="AlphaFoldDB" id="A0A9Q0KWS7"/>
<evidence type="ECO:0000313" key="2">
    <source>
        <dbReference type="EMBL" id="KAJ4978292.1"/>
    </source>
</evidence>
<evidence type="ECO:0000313" key="3">
    <source>
        <dbReference type="Proteomes" id="UP001141806"/>
    </source>
</evidence>
<dbReference type="EMBL" id="JAMYWD010000002">
    <property type="protein sequence ID" value="KAJ4978292.1"/>
    <property type="molecule type" value="Genomic_DNA"/>
</dbReference>